<dbReference type="GO" id="GO:0008270">
    <property type="term" value="F:zinc ion binding"/>
    <property type="evidence" value="ECO:0007669"/>
    <property type="project" value="InterPro"/>
</dbReference>
<evidence type="ECO:0000256" key="1">
    <source>
        <dbReference type="SAM" id="MobiDB-lite"/>
    </source>
</evidence>
<sequence>MEKLRPAVSVEEDFSGWEANLICRLAAKNCSDYVFDKNLAKIVESSKTLILNSRNHDWEFIEKVGQLYGPADSKPLGKTRSRTEKEEDLERLAFITKIEEAEQAYKEKGLERAALHVKLDTKAWSCIQEDLKGSIIDLIRGMTARKAYLEVQKMYGITTHSKFLILDRELATMTMNDDLSPAGVATFLEKRRALINQLQLLAPDELIYSWEVQRRRLADVLPEDFVTVRRMHVADRTNVAKMTYFELCEEIRAITDAPYYADKHTPKASAFYNAASKPANNNKRSNQRNNKPRPHDPNQTCVHCKQVGHHVKDCVAPGARECRVKWYKNNKKKLAARPSQQAHTAIESESRNITLIATKQALRVTNPTSTDQWIVDSGATSHFTNQLKWLFDYKPFHTPLTINAAKPDSNPLVALGSGKAVIKTHYMTISLLDVMYVPEITENLLSMGALDEKGIAFTGSGGQQQFYKDGDLVGSSTKRGKLYILDGITTVNPDAHL</sequence>
<protein>
    <recommendedName>
        <fullName evidence="2">Retrovirus-related Pol polyprotein from transposon TNT 1-94-like beta-barrel domain-containing protein</fullName>
    </recommendedName>
</protein>
<dbReference type="EMBL" id="CAHR02000353">
    <property type="protein sequence ID" value="CCG84950.1"/>
    <property type="molecule type" value="Genomic_DNA"/>
</dbReference>
<accession>R4XNW0</accession>
<proteinExistence type="predicted"/>
<dbReference type="VEuPathDB" id="FungiDB:TAPDE_005514"/>
<feature type="region of interest" description="Disordered" evidence="1">
    <location>
        <begin position="272"/>
        <end position="300"/>
    </location>
</feature>
<dbReference type="AlphaFoldDB" id="R4XNW0"/>
<dbReference type="eggNOG" id="KOG0017">
    <property type="taxonomic scope" value="Eukaryota"/>
</dbReference>
<dbReference type="PANTHER" id="PTHR47592:SF27">
    <property type="entry name" value="OS08G0421700 PROTEIN"/>
    <property type="match status" value="1"/>
</dbReference>
<comment type="caution">
    <text evidence="3">The sequence shown here is derived from an EMBL/GenBank/DDBJ whole genome shotgun (WGS) entry which is preliminary data.</text>
</comment>
<dbReference type="OrthoDB" id="4364246at2759"/>
<dbReference type="InterPro" id="IPR054722">
    <property type="entry name" value="PolX-like_BBD"/>
</dbReference>
<evidence type="ECO:0000313" key="3">
    <source>
        <dbReference type="EMBL" id="CCG84950.1"/>
    </source>
</evidence>
<dbReference type="SUPFAM" id="SSF57756">
    <property type="entry name" value="Retrovirus zinc finger-like domains"/>
    <property type="match status" value="1"/>
</dbReference>
<dbReference type="InterPro" id="IPR036875">
    <property type="entry name" value="Znf_CCHC_sf"/>
</dbReference>
<organism evidence="3 4">
    <name type="scientific">Taphrina deformans (strain PYCC 5710 / ATCC 11124 / CBS 356.35 / IMI 108563 / JCM 9778 / NBRC 8474)</name>
    <name type="common">Peach leaf curl fungus</name>
    <name type="synonym">Lalaria deformans</name>
    <dbReference type="NCBI Taxonomy" id="1097556"/>
    <lineage>
        <taxon>Eukaryota</taxon>
        <taxon>Fungi</taxon>
        <taxon>Dikarya</taxon>
        <taxon>Ascomycota</taxon>
        <taxon>Taphrinomycotina</taxon>
        <taxon>Taphrinomycetes</taxon>
        <taxon>Taphrinales</taxon>
        <taxon>Taphrinaceae</taxon>
        <taxon>Taphrina</taxon>
    </lineage>
</organism>
<feature type="non-terminal residue" evidence="3">
    <location>
        <position position="497"/>
    </location>
</feature>
<evidence type="ECO:0000259" key="2">
    <source>
        <dbReference type="Pfam" id="PF22936"/>
    </source>
</evidence>
<dbReference type="STRING" id="1097556.R4XNW0"/>
<feature type="domain" description="Retrovirus-related Pol polyprotein from transposon TNT 1-94-like beta-barrel" evidence="2">
    <location>
        <begin position="373"/>
        <end position="454"/>
    </location>
</feature>
<dbReference type="Pfam" id="PF22936">
    <property type="entry name" value="Pol_BBD"/>
    <property type="match status" value="1"/>
</dbReference>
<dbReference type="Proteomes" id="UP000013776">
    <property type="component" value="Unassembled WGS sequence"/>
</dbReference>
<name>R4XNW0_TAPDE</name>
<gene>
    <name evidence="3" type="ORF">TAPDE_005514</name>
</gene>
<dbReference type="GO" id="GO:0003676">
    <property type="term" value="F:nucleic acid binding"/>
    <property type="evidence" value="ECO:0007669"/>
    <property type="project" value="InterPro"/>
</dbReference>
<keyword evidence="4" id="KW-1185">Reference proteome</keyword>
<reference evidence="3 4" key="1">
    <citation type="journal article" date="2013" name="MBio">
        <title>Genome sequencing of the plant pathogen Taphrina deformans, the causal agent of peach leaf curl.</title>
        <authorList>
            <person name="Cisse O.H."/>
            <person name="Almeida J.M.G.C.F."/>
            <person name="Fonseca A."/>
            <person name="Kumar A.A."/>
            <person name="Salojaervi J."/>
            <person name="Overmyer K."/>
            <person name="Hauser P.M."/>
            <person name="Pagni M."/>
        </authorList>
    </citation>
    <scope>NUCLEOTIDE SEQUENCE [LARGE SCALE GENOMIC DNA]</scope>
    <source>
        <strain evidence="4">PYCC 5710 / ATCC 11124 / CBS 356.35 / IMI 108563 / JCM 9778 / NBRC 8474</strain>
    </source>
</reference>
<dbReference type="PANTHER" id="PTHR47592">
    <property type="entry name" value="PBF68 PROTEIN"/>
    <property type="match status" value="1"/>
</dbReference>
<feature type="compositionally biased region" description="Low complexity" evidence="1">
    <location>
        <begin position="280"/>
        <end position="289"/>
    </location>
</feature>
<evidence type="ECO:0000313" key="4">
    <source>
        <dbReference type="Proteomes" id="UP000013776"/>
    </source>
</evidence>